<feature type="domain" description="Hemerythrin-like" evidence="1">
    <location>
        <begin position="43"/>
        <end position="185"/>
    </location>
</feature>
<reference evidence="3" key="1">
    <citation type="submission" date="2016-10" db="EMBL/GenBank/DDBJ databases">
        <authorList>
            <person name="Varghese N."/>
            <person name="Submissions S."/>
        </authorList>
    </citation>
    <scope>NUCLEOTIDE SEQUENCE [LARGE SCALE GENOMIC DNA]</scope>
    <source>
        <strain evidence="3">ES.061</strain>
    </source>
</reference>
<accession>A0A1H4IUA0</accession>
<evidence type="ECO:0000313" key="2">
    <source>
        <dbReference type="EMBL" id="SEB37639.1"/>
    </source>
</evidence>
<proteinExistence type="predicted"/>
<dbReference type="InterPro" id="IPR012312">
    <property type="entry name" value="Hemerythrin-like"/>
</dbReference>
<sequence>MTILPEMPNLETRNGLPADLRYLVEKYPREVWPSHPNLGEMARFWLQRHDMFRELGGMLKAGMGDYREQKLAPRDFAVWFAPRLRFFLQQLHGHHQIEDMHYFPVFAKAEPRMKHGFDLLDSDHHVIHDALERNAESGTAFLQALQADGDQVRFAADAYARENEALLAMLLRHLDDEEDLIIPLILDRSEEGLGVGL</sequence>
<evidence type="ECO:0000259" key="1">
    <source>
        <dbReference type="Pfam" id="PF01814"/>
    </source>
</evidence>
<dbReference type="Gene3D" id="1.20.120.520">
    <property type="entry name" value="nmb1532 protein domain like"/>
    <property type="match status" value="1"/>
</dbReference>
<dbReference type="Pfam" id="PF01814">
    <property type="entry name" value="Hemerythrin"/>
    <property type="match status" value="1"/>
</dbReference>
<organism evidence="2 3">
    <name type="scientific">Nitratireductor aquibiodomus</name>
    <dbReference type="NCBI Taxonomy" id="204799"/>
    <lineage>
        <taxon>Bacteria</taxon>
        <taxon>Pseudomonadati</taxon>
        <taxon>Pseudomonadota</taxon>
        <taxon>Alphaproteobacteria</taxon>
        <taxon>Hyphomicrobiales</taxon>
        <taxon>Phyllobacteriaceae</taxon>
        <taxon>Nitratireductor</taxon>
    </lineage>
</organism>
<dbReference type="RefSeq" id="WP_052017315.1">
    <property type="nucleotide sequence ID" value="NZ_FNSL01000001.1"/>
</dbReference>
<keyword evidence="3" id="KW-1185">Reference proteome</keyword>
<dbReference type="CDD" id="cd12108">
    <property type="entry name" value="Hr-like"/>
    <property type="match status" value="1"/>
</dbReference>
<dbReference type="AlphaFoldDB" id="A0A1H4IUA0"/>
<name>A0A1H4IUA0_9HYPH</name>
<gene>
    <name evidence="2" type="ORF">SAMN05216452_0586</name>
</gene>
<protein>
    <submittedName>
        <fullName evidence="2">Hemerythrin HHE cation binding domain-containing protein</fullName>
    </submittedName>
</protein>
<dbReference type="Proteomes" id="UP000199064">
    <property type="component" value="Unassembled WGS sequence"/>
</dbReference>
<dbReference type="EMBL" id="FNSL01000001">
    <property type="protein sequence ID" value="SEB37639.1"/>
    <property type="molecule type" value="Genomic_DNA"/>
</dbReference>
<evidence type="ECO:0000313" key="3">
    <source>
        <dbReference type="Proteomes" id="UP000199064"/>
    </source>
</evidence>